<feature type="transmembrane region" description="Helical" evidence="1">
    <location>
        <begin position="104"/>
        <end position="128"/>
    </location>
</feature>
<keyword evidence="1" id="KW-0812">Transmembrane</keyword>
<feature type="transmembrane region" description="Helical" evidence="1">
    <location>
        <begin position="74"/>
        <end position="92"/>
    </location>
</feature>
<keyword evidence="1" id="KW-0472">Membrane</keyword>
<organism evidence="2 3">
    <name type="scientific">Paracoccus fistulariae</name>
    <dbReference type="NCBI Taxonomy" id="658446"/>
    <lineage>
        <taxon>Bacteria</taxon>
        <taxon>Pseudomonadati</taxon>
        <taxon>Pseudomonadota</taxon>
        <taxon>Alphaproteobacteria</taxon>
        <taxon>Rhodobacterales</taxon>
        <taxon>Paracoccaceae</taxon>
        <taxon>Paracoccus</taxon>
    </lineage>
</organism>
<evidence type="ECO:0000256" key="1">
    <source>
        <dbReference type="SAM" id="Phobius"/>
    </source>
</evidence>
<dbReference type="RefSeq" id="WP_271884250.1">
    <property type="nucleotide sequence ID" value="NZ_CP067136.1"/>
</dbReference>
<reference evidence="2 3" key="1">
    <citation type="submission" date="2021-01" db="EMBL/GenBank/DDBJ databases">
        <title>Biogeographic distribution of Paracoccus.</title>
        <authorList>
            <person name="Hollensteiner J."/>
            <person name="Leineberger J."/>
            <person name="Brinkhoff T."/>
            <person name="Daniel R."/>
        </authorList>
    </citation>
    <scope>NUCLEOTIDE SEQUENCE [LARGE SCALE GENOMIC DNA]</scope>
    <source>
        <strain evidence="2 3">KCTC 22803</strain>
    </source>
</reference>
<feature type="transmembrane region" description="Helical" evidence="1">
    <location>
        <begin position="12"/>
        <end position="32"/>
    </location>
</feature>
<dbReference type="EMBL" id="CP067136">
    <property type="protein sequence ID" value="WCR06507.1"/>
    <property type="molecule type" value="Genomic_DNA"/>
</dbReference>
<keyword evidence="1" id="KW-1133">Transmembrane helix</keyword>
<feature type="transmembrane region" description="Helical" evidence="1">
    <location>
        <begin position="140"/>
        <end position="159"/>
    </location>
</feature>
<evidence type="ECO:0000313" key="2">
    <source>
        <dbReference type="EMBL" id="WCR06507.1"/>
    </source>
</evidence>
<proteinExistence type="predicted"/>
<gene>
    <name evidence="2" type="ORF">JHX87_13570</name>
</gene>
<sequence length="187" mass="20708">MTTVSDRPTPGRHLVIASVLIALEVWPIGFNLGAYGTVFWNDFFEIWIVSVVTLLSGLYLILMNEKTDRPPVRGIDLLAMFLPSIWFLSEAADRLYPGPLLDGVQALFQVLTVVFALPVVAGVMLRVTMPEVLKLRSARLNLVLIAITLAICAASYLIGARNDLIFTCEDFRISGDEPPANCFPERQ</sequence>
<evidence type="ECO:0000313" key="3">
    <source>
        <dbReference type="Proteomes" id="UP001219349"/>
    </source>
</evidence>
<dbReference type="Proteomes" id="UP001219349">
    <property type="component" value="Chromosome"/>
</dbReference>
<keyword evidence="3" id="KW-1185">Reference proteome</keyword>
<accession>A0ABY7SIY7</accession>
<feature type="transmembrane region" description="Helical" evidence="1">
    <location>
        <begin position="44"/>
        <end position="62"/>
    </location>
</feature>
<protein>
    <submittedName>
        <fullName evidence="2">Uncharacterized protein</fullName>
    </submittedName>
</protein>
<name>A0ABY7SIY7_9RHOB</name>